<evidence type="ECO:0000259" key="8">
    <source>
        <dbReference type="PROSITE" id="PS50089"/>
    </source>
</evidence>
<evidence type="ECO:0000256" key="3">
    <source>
        <dbReference type="ARBA" id="ARBA00022801"/>
    </source>
</evidence>
<dbReference type="CDD" id="cd18793">
    <property type="entry name" value="SF2_C_SNF"/>
    <property type="match status" value="1"/>
</dbReference>
<feature type="domain" description="Helicase ATP-binding" evidence="9">
    <location>
        <begin position="482"/>
        <end position="660"/>
    </location>
</feature>
<dbReference type="GO" id="GO:0008094">
    <property type="term" value="F:ATP-dependent activity, acting on DNA"/>
    <property type="evidence" value="ECO:0007669"/>
    <property type="project" value="TreeGrafter"/>
</dbReference>
<keyword evidence="6" id="KW-0863">Zinc-finger</keyword>
<proteinExistence type="inferred from homology"/>
<dbReference type="STRING" id="229535.A0A0M9WFY7"/>
<feature type="compositionally biased region" description="Basic and acidic residues" evidence="7">
    <location>
        <begin position="111"/>
        <end position="127"/>
    </location>
</feature>
<dbReference type="GO" id="GO:0006281">
    <property type="term" value="P:DNA repair"/>
    <property type="evidence" value="ECO:0007669"/>
    <property type="project" value="TreeGrafter"/>
</dbReference>
<dbReference type="SUPFAM" id="SSF57850">
    <property type="entry name" value="RING/U-box"/>
    <property type="match status" value="1"/>
</dbReference>
<dbReference type="GO" id="GO:0008270">
    <property type="term" value="F:zinc ion binding"/>
    <property type="evidence" value="ECO:0007669"/>
    <property type="project" value="UniProtKB-KW"/>
</dbReference>
<dbReference type="Proteomes" id="UP000037696">
    <property type="component" value="Unassembled WGS sequence"/>
</dbReference>
<protein>
    <recommendedName>
        <fullName evidence="12">RING-type domain-containing protein</fullName>
    </recommendedName>
</protein>
<dbReference type="SMART" id="SM00487">
    <property type="entry name" value="DEXDc"/>
    <property type="match status" value="1"/>
</dbReference>
<dbReference type="PROSITE" id="PS51192">
    <property type="entry name" value="HELICASE_ATP_BIND_1"/>
    <property type="match status" value="1"/>
</dbReference>
<dbReference type="InterPro" id="IPR014001">
    <property type="entry name" value="Helicase_ATP-bd"/>
</dbReference>
<keyword evidence="5" id="KW-0067">ATP-binding</keyword>
<name>A0A0M9WFY7_9EURO</name>
<keyword evidence="4" id="KW-0347">Helicase</keyword>
<comment type="caution">
    <text evidence="10">The sequence shown here is derived from an EMBL/GenBank/DDBJ whole genome shotgun (WGS) entry which is preliminary data.</text>
</comment>
<feature type="compositionally biased region" description="Basic and acidic residues" evidence="7">
    <location>
        <begin position="380"/>
        <end position="400"/>
    </location>
</feature>
<sequence>MESSEKQKETSKNSSENSSKNRVPDMLHSNFKLNDRHLTFRANDGTQYMPQDTIYSAAQSLRNDKSAFGELHWPWIKKEFPDENDHGIRTWDRCNPLTIKQEPSIKREPGIKMEPGIKTEPGIKIEPPKFNNTQQVEGRVIIDLTEDDEDSSAQKRPMPRAELLTAIKKRQKTAMTPTEIIDRSVKGLFVQDDDSPRSVSSGISDPWLELGEDHVSGFDEYQKQFQSLQSPSIEQQIEFEKWREEELQRRRKIRNDKLCELTAKAKSENGSEGDNSSRPALEEQPQPKDLQPQEDKQSESKRPARVKRVVTRVSKAGIRKSKEIGLAQLLSKEGSRKAAKATEPESESDSEPESEPEAETAKTPDEKGNRKKARRPHTLLSKEEIQSIFRRDAGTKKGKDPLPLGFVSTEKNKQKVFREMLASIPVEEKAEARGDLSILNEATKTFNPTAKSDGQGKWKVRGLLTPLMVNQVLATSWMCKRETSSGKPNGGLLCDVMGFGKTLSTLACIVNRKVPTEPEGPTLIVTPRSLIETWMTQIRQHCDPDAVGTVIAHCSGARVKTNNLANYFRQCNIVLTTYTDISYSYPNLKLPPGLKTEAAIEEWWNQEYDQKAGVFHEIHWHRIVLDVRSLSGNFKWALTGTPLHNSVDELYALFAFIDVPNSHPYDVFMHNFCDGTDHAKDRLINTLRAIIHRKTHESRHMGRPLIELKRLDLKKVKIEFYPSEKQIYSAIAEKFLEKVNATQMKKQRKCVLTMILKLQMFTSHPLTAEDYLKRVCNFNNRLVTQLKGWVRDEESQGNPSPSSRIAKCCIAGKYQTGMPTAPLRARTPSENLRSRPPGNCAKLVSKFEDKIKDLLRREAYYESDHRTWFCPGCEGLPTRAIITDCQHLYCEECFDALPDEEGNTDGVTRSCRTCRMPIRKAAFYGIYDDFDTPPVEAAESSSLGRAGQQKRPATPDTSTAREDQTKKRRMGTGRGSTFSEWLLADGNLIEFDCESDDSEHGNQDAAEDENPDEDDVPCEEEIDEKQDWIAEYGRSMPGAKFDAITSQVKKWLEEDSTAKIVIFTQYVNSTRLLKYMCEDNDWKCSQIAGRMANRSREIHLDNFRNDDETKIMIASIKTGGLGLDFSVANKCILAFFRLWRIGQQRDVQCIILMVKGSIDDWLNETQTRKAKQISEVMSQNVLMARSTLKELLQMFGEVIDDPNKGFRVVPYKETAQSASNPTRNRASKSTPKTTTRAIGTRKAI</sequence>
<feature type="region of interest" description="Disordered" evidence="7">
    <location>
        <begin position="935"/>
        <end position="974"/>
    </location>
</feature>
<comment type="similarity">
    <text evidence="1">Belongs to the SNF2/RAD54 helicase family.</text>
</comment>
<dbReference type="PANTHER" id="PTHR45626">
    <property type="entry name" value="TRANSCRIPTION TERMINATION FACTOR 2-RELATED"/>
    <property type="match status" value="1"/>
</dbReference>
<dbReference type="InterPro" id="IPR050628">
    <property type="entry name" value="SNF2_RAD54_helicase_TF"/>
</dbReference>
<feature type="compositionally biased region" description="Acidic residues" evidence="7">
    <location>
        <begin position="344"/>
        <end position="358"/>
    </location>
</feature>
<feature type="compositionally biased region" description="Basic and acidic residues" evidence="7">
    <location>
        <begin position="1"/>
        <end position="11"/>
    </location>
</feature>
<keyword evidence="2" id="KW-0547">Nucleotide-binding</keyword>
<keyword evidence="3" id="KW-0378">Hydrolase</keyword>
<feature type="compositionally biased region" description="Low complexity" evidence="7">
    <location>
        <begin position="12"/>
        <end position="21"/>
    </location>
</feature>
<feature type="compositionally biased region" description="Basic and acidic residues" evidence="7">
    <location>
        <begin position="255"/>
        <end position="269"/>
    </location>
</feature>
<dbReference type="InterPro" id="IPR001841">
    <property type="entry name" value="Znf_RING"/>
</dbReference>
<dbReference type="PROSITE" id="PS50089">
    <property type="entry name" value="ZF_RING_2"/>
    <property type="match status" value="1"/>
</dbReference>
<dbReference type="Pfam" id="PF00271">
    <property type="entry name" value="Helicase_C"/>
    <property type="match status" value="1"/>
</dbReference>
<dbReference type="SUPFAM" id="SSF52540">
    <property type="entry name" value="P-loop containing nucleoside triphosphate hydrolases"/>
    <property type="match status" value="2"/>
</dbReference>
<dbReference type="GO" id="GO:0005634">
    <property type="term" value="C:nucleus"/>
    <property type="evidence" value="ECO:0007669"/>
    <property type="project" value="TreeGrafter"/>
</dbReference>
<dbReference type="InterPro" id="IPR038718">
    <property type="entry name" value="SNF2-like_sf"/>
</dbReference>
<dbReference type="InterPro" id="IPR027417">
    <property type="entry name" value="P-loop_NTPase"/>
</dbReference>
<keyword evidence="6" id="KW-0479">Metal-binding</keyword>
<evidence type="ECO:0008006" key="12">
    <source>
        <dbReference type="Google" id="ProtNLM"/>
    </source>
</evidence>
<dbReference type="PANTHER" id="PTHR45626:SF17">
    <property type="entry name" value="HELICASE-LIKE TRANSCRIPTION FACTOR"/>
    <property type="match status" value="1"/>
</dbReference>
<dbReference type="CDD" id="cd18008">
    <property type="entry name" value="DEXDc_SHPRH-like"/>
    <property type="match status" value="1"/>
</dbReference>
<dbReference type="Gene3D" id="3.40.50.300">
    <property type="entry name" value="P-loop containing nucleotide triphosphate hydrolases"/>
    <property type="match status" value="1"/>
</dbReference>
<dbReference type="GO" id="GO:0016787">
    <property type="term" value="F:hydrolase activity"/>
    <property type="evidence" value="ECO:0007669"/>
    <property type="project" value="UniProtKB-KW"/>
</dbReference>
<feature type="domain" description="RING-type" evidence="8">
    <location>
        <begin position="870"/>
        <end position="915"/>
    </location>
</feature>
<feature type="compositionally biased region" description="Polar residues" evidence="7">
    <location>
        <begin position="1214"/>
        <end position="1237"/>
    </location>
</feature>
<evidence type="ECO:0000313" key="11">
    <source>
        <dbReference type="Proteomes" id="UP000037696"/>
    </source>
</evidence>
<feature type="compositionally biased region" description="Basic and acidic residues" evidence="7">
    <location>
        <begin position="359"/>
        <end position="368"/>
    </location>
</feature>
<dbReference type="Pfam" id="PF00176">
    <property type="entry name" value="SNF2-rel_dom"/>
    <property type="match status" value="1"/>
</dbReference>
<dbReference type="InterPro" id="IPR000330">
    <property type="entry name" value="SNF2_N"/>
</dbReference>
<feature type="region of interest" description="Disordered" evidence="7">
    <location>
        <begin position="1213"/>
        <end position="1244"/>
    </location>
</feature>
<evidence type="ECO:0000256" key="5">
    <source>
        <dbReference type="ARBA" id="ARBA00022840"/>
    </source>
</evidence>
<feature type="compositionally biased region" description="Acidic residues" evidence="7">
    <location>
        <begin position="1005"/>
        <end position="1020"/>
    </location>
</feature>
<feature type="compositionally biased region" description="Basic and acidic residues" evidence="7">
    <location>
        <begin position="291"/>
        <end position="302"/>
    </location>
</feature>
<feature type="region of interest" description="Disordered" evidence="7">
    <location>
        <begin position="992"/>
        <end position="1020"/>
    </location>
</feature>
<dbReference type="AlphaFoldDB" id="A0A0M9WFY7"/>
<evidence type="ECO:0000256" key="2">
    <source>
        <dbReference type="ARBA" id="ARBA00022741"/>
    </source>
</evidence>
<dbReference type="OrthoDB" id="1699231at2759"/>
<dbReference type="InterPro" id="IPR049730">
    <property type="entry name" value="SNF2/RAD54-like_C"/>
</dbReference>
<dbReference type="Gene3D" id="3.30.40.10">
    <property type="entry name" value="Zinc/RING finger domain, C3HC4 (zinc finger)"/>
    <property type="match status" value="1"/>
</dbReference>
<dbReference type="GO" id="GO:0005524">
    <property type="term" value="F:ATP binding"/>
    <property type="evidence" value="ECO:0007669"/>
    <property type="project" value="UniProtKB-KW"/>
</dbReference>
<feature type="region of interest" description="Disordered" evidence="7">
    <location>
        <begin position="1"/>
        <end position="28"/>
    </location>
</feature>
<evidence type="ECO:0000313" key="10">
    <source>
        <dbReference type="EMBL" id="KOS43383.1"/>
    </source>
</evidence>
<dbReference type="InterPro" id="IPR001650">
    <property type="entry name" value="Helicase_C-like"/>
</dbReference>
<gene>
    <name evidence="10" type="ORF">ACN38_g5690</name>
</gene>
<keyword evidence="11" id="KW-1185">Reference proteome</keyword>
<feature type="region of interest" description="Disordered" evidence="7">
    <location>
        <begin position="332"/>
        <end position="406"/>
    </location>
</feature>
<evidence type="ECO:0000256" key="4">
    <source>
        <dbReference type="ARBA" id="ARBA00022806"/>
    </source>
</evidence>
<evidence type="ECO:0000256" key="6">
    <source>
        <dbReference type="PROSITE-ProRule" id="PRU00175"/>
    </source>
</evidence>
<evidence type="ECO:0000256" key="1">
    <source>
        <dbReference type="ARBA" id="ARBA00007025"/>
    </source>
</evidence>
<dbReference type="EMBL" id="LHQQ01000082">
    <property type="protein sequence ID" value="KOS43383.1"/>
    <property type="molecule type" value="Genomic_DNA"/>
</dbReference>
<dbReference type="GO" id="GO:0004386">
    <property type="term" value="F:helicase activity"/>
    <property type="evidence" value="ECO:0007669"/>
    <property type="project" value="UniProtKB-KW"/>
</dbReference>
<reference evidence="10 11" key="1">
    <citation type="submission" date="2015-08" db="EMBL/GenBank/DDBJ databases">
        <title>Genome sequencing of Penicillium nordicum.</title>
        <authorList>
            <person name="Nguyen H.D."/>
            <person name="Seifert K.A."/>
        </authorList>
    </citation>
    <scope>NUCLEOTIDE SEQUENCE [LARGE SCALE GENOMIC DNA]</scope>
    <source>
        <strain evidence="10 11">DAOMC 185683</strain>
    </source>
</reference>
<feature type="compositionally biased region" description="Basic and acidic residues" evidence="7">
    <location>
        <begin position="333"/>
        <end position="343"/>
    </location>
</feature>
<evidence type="ECO:0000259" key="9">
    <source>
        <dbReference type="PROSITE" id="PS51192"/>
    </source>
</evidence>
<accession>A0A0M9WFY7</accession>
<keyword evidence="6" id="KW-0862">Zinc</keyword>
<organism evidence="10 11">
    <name type="scientific">Penicillium nordicum</name>
    <dbReference type="NCBI Taxonomy" id="229535"/>
    <lineage>
        <taxon>Eukaryota</taxon>
        <taxon>Fungi</taxon>
        <taxon>Dikarya</taxon>
        <taxon>Ascomycota</taxon>
        <taxon>Pezizomycotina</taxon>
        <taxon>Eurotiomycetes</taxon>
        <taxon>Eurotiomycetidae</taxon>
        <taxon>Eurotiales</taxon>
        <taxon>Aspergillaceae</taxon>
        <taxon>Penicillium</taxon>
    </lineage>
</organism>
<dbReference type="Gene3D" id="3.40.50.10810">
    <property type="entry name" value="Tandem AAA-ATPase domain"/>
    <property type="match status" value="1"/>
</dbReference>
<dbReference type="InterPro" id="IPR013083">
    <property type="entry name" value="Znf_RING/FYVE/PHD"/>
</dbReference>
<feature type="region of interest" description="Disordered" evidence="7">
    <location>
        <begin position="111"/>
        <end position="136"/>
    </location>
</feature>
<feature type="region of interest" description="Disordered" evidence="7">
    <location>
        <begin position="253"/>
        <end position="313"/>
    </location>
</feature>
<evidence type="ECO:0000256" key="7">
    <source>
        <dbReference type="SAM" id="MobiDB-lite"/>
    </source>
</evidence>